<gene>
    <name evidence="9" type="ORF">A3Q56_00104</name>
</gene>
<proteinExistence type="inferred from homology"/>
<dbReference type="Gene3D" id="3.40.50.1820">
    <property type="entry name" value="alpha/beta hydrolase"/>
    <property type="match status" value="1"/>
</dbReference>
<dbReference type="PANTHER" id="PTHR11247:SF8">
    <property type="entry name" value="PALMITOYL-PROTEIN THIOESTERASE 1"/>
    <property type="match status" value="1"/>
</dbReference>
<keyword evidence="6" id="KW-1015">Disulfide bond</keyword>
<dbReference type="PRINTS" id="PR00414">
    <property type="entry name" value="PPTHIESTRASE"/>
</dbReference>
<keyword evidence="10" id="KW-1185">Reference proteome</keyword>
<dbReference type="EMBL" id="LWCA01000004">
    <property type="protein sequence ID" value="OAF72109.1"/>
    <property type="molecule type" value="Genomic_DNA"/>
</dbReference>
<accession>A0A177BCT7</accession>
<evidence type="ECO:0000313" key="9">
    <source>
        <dbReference type="EMBL" id="OAF72109.1"/>
    </source>
</evidence>
<keyword evidence="4" id="KW-0732">Signal</keyword>
<protein>
    <recommendedName>
        <fullName evidence="3">Palmitoyl-protein thioesterase 1</fullName>
        <ecNumber evidence="2">3.1.2.22</ecNumber>
    </recommendedName>
    <alternativeName>
        <fullName evidence="8">Palmitoyl-protein hydrolase 1</fullName>
    </alternativeName>
</protein>
<evidence type="ECO:0000313" key="10">
    <source>
        <dbReference type="Proteomes" id="UP000078046"/>
    </source>
</evidence>
<dbReference type="InterPro" id="IPR002472">
    <property type="entry name" value="Palm_thioest"/>
</dbReference>
<dbReference type="Proteomes" id="UP000078046">
    <property type="component" value="Unassembled WGS sequence"/>
</dbReference>
<evidence type="ECO:0000256" key="3">
    <source>
        <dbReference type="ARBA" id="ARBA00014212"/>
    </source>
</evidence>
<evidence type="ECO:0000256" key="8">
    <source>
        <dbReference type="ARBA" id="ARBA00031934"/>
    </source>
</evidence>
<evidence type="ECO:0000256" key="6">
    <source>
        <dbReference type="ARBA" id="ARBA00023157"/>
    </source>
</evidence>
<dbReference type="GO" id="GO:0005764">
    <property type="term" value="C:lysosome"/>
    <property type="evidence" value="ECO:0007669"/>
    <property type="project" value="TreeGrafter"/>
</dbReference>
<dbReference type="GO" id="GO:0008474">
    <property type="term" value="F:palmitoyl-(protein) hydrolase activity"/>
    <property type="evidence" value="ECO:0007669"/>
    <property type="project" value="UniProtKB-EC"/>
</dbReference>
<dbReference type="InterPro" id="IPR029058">
    <property type="entry name" value="AB_hydrolase_fold"/>
</dbReference>
<evidence type="ECO:0000256" key="1">
    <source>
        <dbReference type="ARBA" id="ARBA00010758"/>
    </source>
</evidence>
<evidence type="ECO:0000256" key="7">
    <source>
        <dbReference type="ARBA" id="ARBA00023180"/>
    </source>
</evidence>
<sequence>MIYFIFTAKFKTPSGDSPPRATRAQHELKLQAVVYKYNEEAEDDQLPIVIWHGINDNFANLDKFIKKLQVLTKRRVYPIKLTNSFIFDSFLSNFVPLFQTSMACMWLKENEDKFLKGYDAIGLSQGGLFFRTLSQTCIDVPKINNLLTIGAPHRGIAKVPHCKICDIIIDIFNISDNVYETDIICQIISVFSYWHNVKFEDLYRRKTFSGFMNHFGPNVNFKRLIMVQFLNDSVVEPRQSECFEYYELKNGYENTIQPFVQSDIYVKDTIGLKNLYDSNNMICIKVRGDHLQIDPLSISEIIKKYF</sequence>
<keyword evidence="5" id="KW-0378">Hydrolase</keyword>
<evidence type="ECO:0000256" key="5">
    <source>
        <dbReference type="ARBA" id="ARBA00022801"/>
    </source>
</evidence>
<dbReference type="Pfam" id="PF02089">
    <property type="entry name" value="Palm_thioest"/>
    <property type="match status" value="1"/>
</dbReference>
<dbReference type="AlphaFoldDB" id="A0A177BCT7"/>
<reference evidence="9 10" key="1">
    <citation type="submission" date="2016-04" db="EMBL/GenBank/DDBJ databases">
        <title>The genome of Intoshia linei affirms orthonectids as highly simplified spiralians.</title>
        <authorList>
            <person name="Mikhailov K.V."/>
            <person name="Slusarev G.S."/>
            <person name="Nikitin M.A."/>
            <person name="Logacheva M.D."/>
            <person name="Penin A."/>
            <person name="Aleoshin V."/>
            <person name="Panchin Y.V."/>
        </authorList>
    </citation>
    <scope>NUCLEOTIDE SEQUENCE [LARGE SCALE GENOMIC DNA]</scope>
    <source>
        <strain evidence="9">Intl2013</strain>
        <tissue evidence="9">Whole animal</tissue>
    </source>
</reference>
<dbReference type="PANTHER" id="PTHR11247">
    <property type="entry name" value="PALMITOYL-PROTEIN THIOESTERASE/DOLICHYLDIPHOSPHATASE 1"/>
    <property type="match status" value="1"/>
</dbReference>
<dbReference type="EC" id="3.1.2.22" evidence="2"/>
<comment type="similarity">
    <text evidence="1">Belongs to the palmitoyl-protein thioesterase family.</text>
</comment>
<name>A0A177BCT7_9BILA</name>
<keyword evidence="7" id="KW-0325">Glycoprotein</keyword>
<comment type="caution">
    <text evidence="9">The sequence shown here is derived from an EMBL/GenBank/DDBJ whole genome shotgun (WGS) entry which is preliminary data.</text>
</comment>
<evidence type="ECO:0000256" key="4">
    <source>
        <dbReference type="ARBA" id="ARBA00022729"/>
    </source>
</evidence>
<dbReference type="SUPFAM" id="SSF53474">
    <property type="entry name" value="alpha/beta-Hydrolases"/>
    <property type="match status" value="1"/>
</dbReference>
<evidence type="ECO:0000256" key="2">
    <source>
        <dbReference type="ARBA" id="ARBA00012423"/>
    </source>
</evidence>
<organism evidence="9 10">
    <name type="scientific">Intoshia linei</name>
    <dbReference type="NCBI Taxonomy" id="1819745"/>
    <lineage>
        <taxon>Eukaryota</taxon>
        <taxon>Metazoa</taxon>
        <taxon>Spiralia</taxon>
        <taxon>Lophotrochozoa</taxon>
        <taxon>Mesozoa</taxon>
        <taxon>Orthonectida</taxon>
        <taxon>Rhopaluridae</taxon>
        <taxon>Intoshia</taxon>
    </lineage>
</organism>
<dbReference type="OrthoDB" id="10263094at2759"/>